<dbReference type="Gene3D" id="3.30.460.10">
    <property type="entry name" value="Beta Polymerase, domain 2"/>
    <property type="match status" value="1"/>
</dbReference>
<dbReference type="AlphaFoldDB" id="A0A8A0RNL0"/>
<dbReference type="PANTHER" id="PTHR43449:SF1">
    <property type="entry name" value="POLYMERASE BETA NUCLEOTIDYLTRANSFERASE DOMAIN-CONTAINING PROTEIN"/>
    <property type="match status" value="1"/>
</dbReference>
<name>A0A8A0RNL0_9FIRM</name>
<feature type="domain" description="Polymerase nucleotidyl transferase" evidence="1">
    <location>
        <begin position="19"/>
        <end position="108"/>
    </location>
</feature>
<evidence type="ECO:0000259" key="1">
    <source>
        <dbReference type="Pfam" id="PF01909"/>
    </source>
</evidence>
<dbReference type="PANTHER" id="PTHR43449">
    <property type="entry name" value="NUCLEOTIDYLTRANSFERASE"/>
    <property type="match status" value="1"/>
</dbReference>
<dbReference type="KEGG" id="kme:H0A61_01539"/>
<protein>
    <recommendedName>
        <fullName evidence="1">Polymerase nucleotidyl transferase domain-containing protein</fullName>
    </recommendedName>
</protein>
<dbReference type="InterPro" id="IPR002934">
    <property type="entry name" value="Polymerase_NTP_transf_dom"/>
</dbReference>
<dbReference type="Pfam" id="PF01909">
    <property type="entry name" value="NTP_transf_2"/>
    <property type="match status" value="1"/>
</dbReference>
<dbReference type="EMBL" id="CP059066">
    <property type="protein sequence ID" value="QSQ09180.1"/>
    <property type="molecule type" value="Genomic_DNA"/>
</dbReference>
<gene>
    <name evidence="2" type="ORF">H0A61_01539</name>
</gene>
<organism evidence="2 3">
    <name type="scientific">Koleobacter methoxysyntrophicus</name>
    <dbReference type="NCBI Taxonomy" id="2751313"/>
    <lineage>
        <taxon>Bacteria</taxon>
        <taxon>Bacillati</taxon>
        <taxon>Bacillota</taxon>
        <taxon>Clostridia</taxon>
        <taxon>Koleobacterales</taxon>
        <taxon>Koleobacteraceae</taxon>
        <taxon>Koleobacter</taxon>
    </lineage>
</organism>
<evidence type="ECO:0000313" key="3">
    <source>
        <dbReference type="Proteomes" id="UP000662904"/>
    </source>
</evidence>
<dbReference type="GO" id="GO:0016779">
    <property type="term" value="F:nucleotidyltransferase activity"/>
    <property type="evidence" value="ECO:0007669"/>
    <property type="project" value="InterPro"/>
</dbReference>
<accession>A0A8A0RNL0</accession>
<dbReference type="Proteomes" id="UP000662904">
    <property type="component" value="Chromosome"/>
</dbReference>
<proteinExistence type="predicted"/>
<dbReference type="RefSeq" id="WP_206706539.1">
    <property type="nucleotide sequence ID" value="NZ_CP059066.1"/>
</dbReference>
<dbReference type="InterPro" id="IPR043519">
    <property type="entry name" value="NT_sf"/>
</dbReference>
<dbReference type="CDD" id="cd05403">
    <property type="entry name" value="NT_KNTase_like"/>
    <property type="match status" value="1"/>
</dbReference>
<evidence type="ECO:0000313" key="2">
    <source>
        <dbReference type="EMBL" id="QSQ09180.1"/>
    </source>
</evidence>
<reference evidence="2" key="1">
    <citation type="submission" date="2020-07" db="EMBL/GenBank/DDBJ databases">
        <title>Koleobacter methoxysyntrophicus gen. nov., sp. nov., a novel anaerobic bacterium isolated from deep subsurface oil field and proposal of Koleobacterales ord. nov. in the phylum Firmicutes.</title>
        <authorList>
            <person name="Sakamoto S."/>
            <person name="Tamaki H."/>
        </authorList>
    </citation>
    <scope>NUCLEOTIDE SEQUENCE</scope>
    <source>
        <strain evidence="2">NRmbB1</strain>
    </source>
</reference>
<dbReference type="SUPFAM" id="SSF81301">
    <property type="entry name" value="Nucleotidyltransferase"/>
    <property type="match status" value="1"/>
</dbReference>
<sequence>MKVVFYGDKERKLLLEKELKRITEIIKRLDIKKAVLFGSCVKGDIGKNSDIDLLIIKDTEKRFLDRIDEIIRIIDPKVAVDILVYTPNEIEELLKVNSFIKEILKEGRVIHES</sequence>
<keyword evidence="3" id="KW-1185">Reference proteome</keyword>